<dbReference type="InterPro" id="IPR036271">
    <property type="entry name" value="Tet_transcr_reg_TetR-rel_C_sf"/>
</dbReference>
<gene>
    <name evidence="4" type="ORF">BG04_869</name>
</gene>
<keyword evidence="1" id="KW-0805">Transcription regulation</keyword>
<evidence type="ECO:0000256" key="3">
    <source>
        <dbReference type="ARBA" id="ARBA00023163"/>
    </source>
</evidence>
<dbReference type="HOGENOM" id="CLU_069356_28_1_9"/>
<dbReference type="PANTHER" id="PTHR47506:SF3">
    <property type="entry name" value="HTH-TYPE TRANSCRIPTIONAL REGULATOR LMRA"/>
    <property type="match status" value="1"/>
</dbReference>
<dbReference type="Pfam" id="PF21993">
    <property type="entry name" value="TetR_C_13_2"/>
    <property type="match status" value="1"/>
</dbReference>
<protein>
    <submittedName>
        <fullName evidence="4">Uncharacterized protein</fullName>
    </submittedName>
</protein>
<proteinExistence type="predicted"/>
<dbReference type="PROSITE" id="PS50977">
    <property type="entry name" value="HTH_TETR_2"/>
    <property type="match status" value="1"/>
</dbReference>
<dbReference type="InterPro" id="IPR009057">
    <property type="entry name" value="Homeodomain-like_sf"/>
</dbReference>
<evidence type="ECO:0000313" key="4">
    <source>
        <dbReference type="EMBL" id="AJI24592.1"/>
    </source>
</evidence>
<evidence type="ECO:0000256" key="2">
    <source>
        <dbReference type="ARBA" id="ARBA00023125"/>
    </source>
</evidence>
<dbReference type="RefSeq" id="WP_034649481.1">
    <property type="nucleotide sequence ID" value="NZ_BCVB01000001.1"/>
</dbReference>
<dbReference type="SUPFAM" id="SSF46689">
    <property type="entry name" value="Homeodomain-like"/>
    <property type="match status" value="1"/>
</dbReference>
<dbReference type="SUPFAM" id="SSF48498">
    <property type="entry name" value="Tetracyclin repressor-like, C-terminal domain"/>
    <property type="match status" value="1"/>
</dbReference>
<dbReference type="PRINTS" id="PR00455">
    <property type="entry name" value="HTHTETR"/>
</dbReference>
<organism evidence="4 5">
    <name type="scientific">Priestia megaterium (strain ATCC 14581 / DSM 32 / CCUG 1817 / JCM 2506 / NBRC 15308 / NCIMB 9376 / NCTC 10342 / NRRL B-14308 / VKM B-512 / Ford 19)</name>
    <name type="common">Bacillus megaterium</name>
    <dbReference type="NCBI Taxonomy" id="1348623"/>
    <lineage>
        <taxon>Bacteria</taxon>
        <taxon>Bacillati</taxon>
        <taxon>Bacillota</taxon>
        <taxon>Bacilli</taxon>
        <taxon>Bacillales</taxon>
        <taxon>Bacillaceae</taxon>
        <taxon>Priestia</taxon>
    </lineage>
</organism>
<dbReference type="Proteomes" id="UP000031829">
    <property type="component" value="Chromosome"/>
</dbReference>
<dbReference type="PANTHER" id="PTHR47506">
    <property type="entry name" value="TRANSCRIPTIONAL REGULATORY PROTEIN"/>
    <property type="match status" value="1"/>
</dbReference>
<evidence type="ECO:0000256" key="1">
    <source>
        <dbReference type="ARBA" id="ARBA00023015"/>
    </source>
</evidence>
<dbReference type="InterPro" id="IPR001647">
    <property type="entry name" value="HTH_TetR"/>
</dbReference>
<reference evidence="4 5" key="1">
    <citation type="journal article" date="2015" name="Genome Announc.">
        <title>Complete genome sequences for 35 biothreat assay-relevant bacillus species.</title>
        <authorList>
            <person name="Johnson S.L."/>
            <person name="Daligault H.E."/>
            <person name="Davenport K.W."/>
            <person name="Jaissle J."/>
            <person name="Frey K.G."/>
            <person name="Ladner J.T."/>
            <person name="Broomall S.M."/>
            <person name="Bishop-Lilly K.A."/>
            <person name="Bruce D.C."/>
            <person name="Gibbons H.S."/>
            <person name="Coyne S.R."/>
            <person name="Lo C.C."/>
            <person name="Meincke L."/>
            <person name="Munk A.C."/>
            <person name="Koroleva G.I."/>
            <person name="Rosenzweig C.N."/>
            <person name="Palacios G.F."/>
            <person name="Redden C.L."/>
            <person name="Minogue T.D."/>
            <person name="Chain P.S."/>
        </authorList>
    </citation>
    <scope>NUCLEOTIDE SEQUENCE [LARGE SCALE GENOMIC DNA]</scope>
    <source>
        <strain evidence="5">ATCC 14581 / DSM 32 / JCM 2506 / NBRC 15308 / NCIMB 9376 / NCTC 10342 / NRRL B-14308 / VKM B-512</strain>
    </source>
</reference>
<dbReference type="InterPro" id="IPR054156">
    <property type="entry name" value="YxaF_TetR_C"/>
</dbReference>
<dbReference type="AlphaFoldDB" id="A0A0B6ATW5"/>
<keyword evidence="2" id="KW-0238">DNA-binding</keyword>
<dbReference type="KEGG" id="bmeg:BG04_869"/>
<name>A0A0B6ATW5_PRIM2</name>
<dbReference type="EMBL" id="CP009920">
    <property type="protein sequence ID" value="AJI24592.1"/>
    <property type="molecule type" value="Genomic_DNA"/>
</dbReference>
<sequence>MKKANARDKILETASRLFQLQGYHATGLNQIIKESGSPKGSLYYYFPKGKEELAIHAVHYTNKYVQVQIKESLNKSSDAAQAIQYFIEELSKQFEQEESIAGMPVGLLAGETALINEPLREVCYAAFQDWEKLFREKMIESGFEEKQAGELGVVINCMIEGGILRSLTEKTSAPLQQIKQQIPVLVRK</sequence>
<dbReference type="GeneID" id="93644352"/>
<accession>A0A0B6ATW5</accession>
<evidence type="ECO:0000313" key="5">
    <source>
        <dbReference type="Proteomes" id="UP000031829"/>
    </source>
</evidence>
<dbReference type="Gene3D" id="1.10.357.10">
    <property type="entry name" value="Tetracycline Repressor, domain 2"/>
    <property type="match status" value="1"/>
</dbReference>
<dbReference type="Pfam" id="PF00440">
    <property type="entry name" value="TetR_N"/>
    <property type="match status" value="1"/>
</dbReference>
<dbReference type="GO" id="GO:0003677">
    <property type="term" value="F:DNA binding"/>
    <property type="evidence" value="ECO:0007669"/>
    <property type="project" value="UniProtKB-UniRule"/>
</dbReference>
<keyword evidence="3" id="KW-0804">Transcription</keyword>